<accession>A0ABU4GRF6</accession>
<evidence type="ECO:0000313" key="2">
    <source>
        <dbReference type="EMBL" id="MDW2800215.1"/>
    </source>
</evidence>
<protein>
    <submittedName>
        <fullName evidence="2">Uncharacterized protein</fullName>
    </submittedName>
</protein>
<gene>
    <name evidence="2" type="ORF">RZO55_21835</name>
</gene>
<comment type="caution">
    <text evidence="2">The sequence shown here is derived from an EMBL/GenBank/DDBJ whole genome shotgun (WGS) entry which is preliminary data.</text>
</comment>
<sequence>MNRLAKKIGILSVIFLLAIAVYFMWNQRNTEKSEVMVYTSMDEASLPVVYTQMYGRKMNLLHGYVQDMGQTVSREALTVLPQDRNLNLGIADYNGSITGIQYEVRSLDLSRLVERTSLSRWDQEDGAVTANLPIQNLLTKDKEYLLILTLDTSENGTLYYYTRIMWTDSTNGKDMIDFAFDFTTKTFHYDQARDLTTYLETNNTEDNSSLGHVSIRSSFSQLTWGGLSMEPVGEIRATLKDLDGVMCSVSLEYQAARTGAGDDGELYEVEDSFTMKWDSRRIYLMDFERSTNQIFSGQKNLFSGKRITLGITNPDEVQTRKSPGGNCIAYGINRDLWTYDQKQGHAVKVFSFRSGKDDGLRSGYNQHDIKILSVSDNGDVDFLVYGYMNRGIHEGSMGIALYRYSSKENAIGERFFTPVTSSFEMLKEDVDQLSHLGANGMLYLMAGRAVYGIDLNSNEYMVLADSLSEGGYAVSSTERHFAWQEGSDIYGAGVIHLMDLDTGIKREIGGGEDNRFRPLGFVGDDFIYGIAKAGDIWSQNGRVMDAPMYRIEIMDQSGSIVKKYEQDQSFIADVTVDGSRIHLTQVVKMGDQTFSVSRQDTIVCNQEISNEELKGIGWYASEDRKKIYFVQLDQEASSKNVSIAVPKKVAYETTEVVELKSRPQNQENRFLAYAGGHYLGSSRSFVKALDLAYDRMGVVTDQNHEILWNRVNRPPVKSMKNPMKKGGAFFRNLPDFAENGVKEGVFMIDARGAELNQILYFIGQGCPAAAYTGQGGYVLISGYDQYNVTLCNPETGDSQKMGLNDATAYFSGLGNDFVCGVILE</sequence>
<dbReference type="SUPFAM" id="SSF82171">
    <property type="entry name" value="DPP6 N-terminal domain-like"/>
    <property type="match status" value="1"/>
</dbReference>
<keyword evidence="1" id="KW-1133">Transmembrane helix</keyword>
<feature type="transmembrane region" description="Helical" evidence="1">
    <location>
        <begin position="7"/>
        <end position="25"/>
    </location>
</feature>
<reference evidence="2 3" key="1">
    <citation type="submission" date="2023-10" db="EMBL/GenBank/DDBJ databases">
        <title>A novel Glycoside Hydrolase 43-Like Enzyme from Clostrdium boliviensis is an Endo-xylanase, and a Candidate for Xylooligosaccharides Production from Different Xylan Substrates.</title>
        <authorList>
            <person name="Alvarez M.T."/>
            <person name="Rocabado-Villegas L.R."/>
            <person name="Salas-Veizaga D.M."/>
            <person name="Linares-Pasten J.A."/>
            <person name="Gudmundsdottir E.E."/>
            <person name="Hreggvidsson G.O."/>
            <person name="Adlercreutz P."/>
            <person name="Nordberg Karlsson E."/>
        </authorList>
    </citation>
    <scope>NUCLEOTIDE SEQUENCE [LARGE SCALE GENOMIC DNA]</scope>
    <source>
        <strain evidence="2 3">E-1</strain>
    </source>
</reference>
<name>A0ABU4GRF6_9CLOT</name>
<proteinExistence type="predicted"/>
<keyword evidence="3" id="KW-1185">Reference proteome</keyword>
<keyword evidence="1" id="KW-0472">Membrane</keyword>
<keyword evidence="1" id="KW-0812">Transmembrane</keyword>
<organism evidence="2 3">
    <name type="scientific">Clostridium boliviensis</name>
    <dbReference type="NCBI Taxonomy" id="318465"/>
    <lineage>
        <taxon>Bacteria</taxon>
        <taxon>Bacillati</taxon>
        <taxon>Bacillota</taxon>
        <taxon>Clostridia</taxon>
        <taxon>Eubacteriales</taxon>
        <taxon>Clostridiaceae</taxon>
        <taxon>Clostridium</taxon>
    </lineage>
</organism>
<evidence type="ECO:0000313" key="3">
    <source>
        <dbReference type="Proteomes" id="UP001276854"/>
    </source>
</evidence>
<dbReference type="RefSeq" id="WP_318066400.1">
    <property type="nucleotide sequence ID" value="NZ_JAWONS010000324.1"/>
</dbReference>
<dbReference type="EMBL" id="JAWONS010000324">
    <property type="protein sequence ID" value="MDW2800215.1"/>
    <property type="molecule type" value="Genomic_DNA"/>
</dbReference>
<evidence type="ECO:0000256" key="1">
    <source>
        <dbReference type="SAM" id="Phobius"/>
    </source>
</evidence>
<dbReference type="Proteomes" id="UP001276854">
    <property type="component" value="Unassembled WGS sequence"/>
</dbReference>